<evidence type="ECO:0000313" key="3">
    <source>
        <dbReference type="Proteomes" id="UP001607303"/>
    </source>
</evidence>
<keyword evidence="1" id="KW-0812">Transmembrane</keyword>
<proteinExistence type="predicted"/>
<evidence type="ECO:0008006" key="4">
    <source>
        <dbReference type="Google" id="ProtNLM"/>
    </source>
</evidence>
<evidence type="ECO:0000256" key="1">
    <source>
        <dbReference type="SAM" id="Phobius"/>
    </source>
</evidence>
<keyword evidence="1" id="KW-1133">Transmembrane helix</keyword>
<evidence type="ECO:0000313" key="2">
    <source>
        <dbReference type="EMBL" id="KAL2739679.1"/>
    </source>
</evidence>
<dbReference type="EMBL" id="JAYRBN010000061">
    <property type="protein sequence ID" value="KAL2739679.1"/>
    <property type="molecule type" value="Genomic_DNA"/>
</dbReference>
<protein>
    <recommendedName>
        <fullName evidence="4">RDD domain-containing protein</fullName>
    </recommendedName>
</protein>
<dbReference type="Proteomes" id="UP001607303">
    <property type="component" value="Unassembled WGS sequence"/>
</dbReference>
<keyword evidence="3" id="KW-1185">Reference proteome</keyword>
<feature type="transmembrane region" description="Helical" evidence="1">
    <location>
        <begin position="37"/>
        <end position="62"/>
    </location>
</feature>
<comment type="caution">
    <text evidence="2">The sequence shown here is derived from an EMBL/GenBank/DDBJ whole genome shotgun (WGS) entry which is preliminary data.</text>
</comment>
<accession>A0ABD2C4H9</accession>
<reference evidence="2 3" key="1">
    <citation type="journal article" date="2024" name="Ann. Entomol. Soc. Am.">
        <title>Genomic analyses of the southern and eastern yellowjacket wasps (Hymenoptera: Vespidae) reveal evolutionary signatures of social life.</title>
        <authorList>
            <person name="Catto M.A."/>
            <person name="Caine P.B."/>
            <person name="Orr S.E."/>
            <person name="Hunt B.G."/>
            <person name="Goodisman M.A.D."/>
        </authorList>
    </citation>
    <scope>NUCLEOTIDE SEQUENCE [LARGE SCALE GENOMIC DNA]</scope>
    <source>
        <strain evidence="2">232</strain>
        <tissue evidence="2">Head and thorax</tissue>
    </source>
</reference>
<organism evidence="2 3">
    <name type="scientific">Vespula maculifrons</name>
    <name type="common">Eastern yellow jacket</name>
    <name type="synonym">Wasp</name>
    <dbReference type="NCBI Taxonomy" id="7453"/>
    <lineage>
        <taxon>Eukaryota</taxon>
        <taxon>Metazoa</taxon>
        <taxon>Ecdysozoa</taxon>
        <taxon>Arthropoda</taxon>
        <taxon>Hexapoda</taxon>
        <taxon>Insecta</taxon>
        <taxon>Pterygota</taxon>
        <taxon>Neoptera</taxon>
        <taxon>Endopterygota</taxon>
        <taxon>Hymenoptera</taxon>
        <taxon>Apocrita</taxon>
        <taxon>Aculeata</taxon>
        <taxon>Vespoidea</taxon>
        <taxon>Vespidae</taxon>
        <taxon>Vespinae</taxon>
        <taxon>Vespula</taxon>
    </lineage>
</organism>
<gene>
    <name evidence="2" type="ORF">V1477_011068</name>
</gene>
<keyword evidence="1" id="KW-0472">Membrane</keyword>
<sequence>MSNERSETRISFTIKHMYVVIENLDNNYFNVLSKRQFPVSLVIDLIMVMTFVQYPFGIFQLVDQNRKRGWKESELTVCLTNTGQLTRKERRYFRSCLPNQPERINWIVHVSGRASKASENLNDRFDSASDLVIRSRPVFRLKTLNKESIAAAAAVEAAAAAAAASTRCHST</sequence>
<name>A0ABD2C4H9_VESMC</name>
<dbReference type="AlphaFoldDB" id="A0ABD2C4H9"/>